<keyword evidence="2" id="KW-0489">Methyltransferase</keyword>
<organism evidence="2 3">
    <name type="scientific">Ureibacillus yapensis</name>
    <dbReference type="NCBI Taxonomy" id="2304605"/>
    <lineage>
        <taxon>Bacteria</taxon>
        <taxon>Bacillati</taxon>
        <taxon>Bacillota</taxon>
        <taxon>Bacilli</taxon>
        <taxon>Bacillales</taxon>
        <taxon>Caryophanaceae</taxon>
        <taxon>Ureibacillus</taxon>
    </lineage>
</organism>
<dbReference type="EMBL" id="QWEI01000001">
    <property type="protein sequence ID" value="RHW40164.1"/>
    <property type="molecule type" value="Genomic_DNA"/>
</dbReference>
<dbReference type="Pfam" id="PF13649">
    <property type="entry name" value="Methyltransf_25"/>
    <property type="match status" value="1"/>
</dbReference>
<dbReference type="GO" id="GO:0032259">
    <property type="term" value="P:methylation"/>
    <property type="evidence" value="ECO:0007669"/>
    <property type="project" value="UniProtKB-KW"/>
</dbReference>
<comment type="caution">
    <text evidence="2">The sequence shown here is derived from an EMBL/GenBank/DDBJ whole genome shotgun (WGS) entry which is preliminary data.</text>
</comment>
<dbReference type="AlphaFoldDB" id="A0A396SFP5"/>
<feature type="domain" description="Methyltransferase" evidence="1">
    <location>
        <begin position="77"/>
        <end position="147"/>
    </location>
</feature>
<protein>
    <submittedName>
        <fullName evidence="2">Methyltransferase domain-containing protein</fullName>
    </submittedName>
</protein>
<dbReference type="SUPFAM" id="SSF53335">
    <property type="entry name" value="S-adenosyl-L-methionine-dependent methyltransferases"/>
    <property type="match status" value="1"/>
</dbReference>
<keyword evidence="2" id="KW-0808">Transferase</keyword>
<dbReference type="OrthoDB" id="2594046at2"/>
<sequence length="299" mass="34894">MTGGDFLRGPLAINFESLWQEGMHDWQGNMPERMKDDTLEEAFWRQSIAKKIIRQIDDHAKPIFEIIQQYIHPTDEVLEIGPGWGNYTFPLQAYARKVTCVDSSEAVLDYLKMCFQEAQNVHYVYGKWEQADVEAHDIVVGVNCFYRMYYMLSTLKKMNALAKKRVIIGMTTGPIQPHYKVLDEEFGYEIKYPRRDYIQIVNMLYQLGIFADCQMLQLERTYHYATKEELIAAQSKKILSGHYDPKHVEQALEPFITVDAEGYHYKHTFNAAVISWKPVKEVLNDDVEFARNAKTFAHL</sequence>
<name>A0A396SFP5_9BACL</name>
<evidence type="ECO:0000313" key="2">
    <source>
        <dbReference type="EMBL" id="RHW40164.1"/>
    </source>
</evidence>
<accession>A0A396SFP5</accession>
<dbReference type="CDD" id="cd02440">
    <property type="entry name" value="AdoMet_MTases"/>
    <property type="match status" value="1"/>
</dbReference>
<evidence type="ECO:0000259" key="1">
    <source>
        <dbReference type="Pfam" id="PF13649"/>
    </source>
</evidence>
<evidence type="ECO:0000313" key="3">
    <source>
        <dbReference type="Proteomes" id="UP000265692"/>
    </source>
</evidence>
<gene>
    <name evidence="2" type="ORF">D1B33_00995</name>
</gene>
<dbReference type="Proteomes" id="UP000265692">
    <property type="component" value="Unassembled WGS sequence"/>
</dbReference>
<dbReference type="InterPro" id="IPR041698">
    <property type="entry name" value="Methyltransf_25"/>
</dbReference>
<dbReference type="GO" id="GO:0008168">
    <property type="term" value="F:methyltransferase activity"/>
    <property type="evidence" value="ECO:0007669"/>
    <property type="project" value="UniProtKB-KW"/>
</dbReference>
<proteinExistence type="predicted"/>
<dbReference type="InterPro" id="IPR029063">
    <property type="entry name" value="SAM-dependent_MTases_sf"/>
</dbReference>
<keyword evidence="3" id="KW-1185">Reference proteome</keyword>
<reference evidence="2 3" key="1">
    <citation type="submission" date="2018-08" db="EMBL/GenBank/DDBJ databases">
        <title>Lysinibacillus sp. YLB-03 draft genome sequence.</title>
        <authorList>
            <person name="Yu L."/>
        </authorList>
    </citation>
    <scope>NUCLEOTIDE SEQUENCE [LARGE SCALE GENOMIC DNA]</scope>
    <source>
        <strain evidence="2 3">YLB-03</strain>
    </source>
</reference>
<dbReference type="Gene3D" id="3.40.50.150">
    <property type="entry name" value="Vaccinia Virus protein VP39"/>
    <property type="match status" value="1"/>
</dbReference>